<evidence type="ECO:0000256" key="6">
    <source>
        <dbReference type="ARBA" id="ARBA00022679"/>
    </source>
</evidence>
<organism evidence="14 15">
    <name type="scientific">Candidatus Gottesmanbacteria bacterium RIFCSPHIGHO2_02_FULL_40_13</name>
    <dbReference type="NCBI Taxonomy" id="1798384"/>
    <lineage>
        <taxon>Bacteria</taxon>
        <taxon>Candidatus Gottesmaniibacteriota</taxon>
    </lineage>
</organism>
<reference evidence="14 15" key="1">
    <citation type="journal article" date="2016" name="Nat. Commun.">
        <title>Thousands of microbial genomes shed light on interconnected biogeochemical processes in an aquifer system.</title>
        <authorList>
            <person name="Anantharaman K."/>
            <person name="Brown C.T."/>
            <person name="Hug L.A."/>
            <person name="Sharon I."/>
            <person name="Castelle C.J."/>
            <person name="Probst A.J."/>
            <person name="Thomas B.C."/>
            <person name="Singh A."/>
            <person name="Wilkins M.J."/>
            <person name="Karaoz U."/>
            <person name="Brodie E.L."/>
            <person name="Williams K.H."/>
            <person name="Hubbard S.S."/>
            <person name="Banfield J.F."/>
        </authorList>
    </citation>
    <scope>NUCLEOTIDE SEQUENCE [LARGE SCALE GENOMIC DNA]</scope>
</reference>
<dbReference type="SUPFAM" id="SSF53448">
    <property type="entry name" value="Nucleotide-diphospho-sugar transferases"/>
    <property type="match status" value="1"/>
</dbReference>
<evidence type="ECO:0000256" key="5">
    <source>
        <dbReference type="ARBA" id="ARBA00022676"/>
    </source>
</evidence>
<evidence type="ECO:0000256" key="4">
    <source>
        <dbReference type="ARBA" id="ARBA00012583"/>
    </source>
</evidence>
<keyword evidence="7" id="KW-0812">Transmembrane</keyword>
<comment type="pathway">
    <text evidence="2">Protein modification; protein glycosylation.</text>
</comment>
<dbReference type="GO" id="GO:0004581">
    <property type="term" value="F:dolichyl-phosphate beta-glucosyltransferase activity"/>
    <property type="evidence" value="ECO:0007669"/>
    <property type="project" value="UniProtKB-EC"/>
</dbReference>
<dbReference type="InterPro" id="IPR035518">
    <property type="entry name" value="DPG_synthase"/>
</dbReference>
<dbReference type="InterPro" id="IPR029044">
    <property type="entry name" value="Nucleotide-diphossugar_trans"/>
</dbReference>
<proteinExistence type="inferred from homology"/>
<keyword evidence="11" id="KW-0472">Membrane</keyword>
<evidence type="ECO:0000259" key="13">
    <source>
        <dbReference type="Pfam" id="PF00535"/>
    </source>
</evidence>
<comment type="catalytic activity">
    <reaction evidence="12">
        <text>a di-trans,poly-cis-dolichyl phosphate + UDP-alpha-D-glucose = a di-trans,poly-cis-dolichyl beta-D-glucosyl phosphate + UDP</text>
        <dbReference type="Rhea" id="RHEA:15401"/>
        <dbReference type="Rhea" id="RHEA-COMP:19498"/>
        <dbReference type="Rhea" id="RHEA-COMP:19502"/>
        <dbReference type="ChEBI" id="CHEBI:57525"/>
        <dbReference type="ChEBI" id="CHEBI:57683"/>
        <dbReference type="ChEBI" id="CHEBI:58223"/>
        <dbReference type="ChEBI" id="CHEBI:58885"/>
        <dbReference type="EC" id="2.4.1.117"/>
    </reaction>
    <physiologicalReaction direction="left-to-right" evidence="12">
        <dbReference type="Rhea" id="RHEA:15402"/>
    </physiologicalReaction>
</comment>
<comment type="caution">
    <text evidence="14">The sequence shown here is derived from an EMBL/GenBank/DDBJ whole genome shotgun (WGS) entry which is preliminary data.</text>
</comment>
<dbReference type="Proteomes" id="UP000177092">
    <property type="component" value="Unassembled WGS sequence"/>
</dbReference>
<dbReference type="EMBL" id="MFJN01000020">
    <property type="protein sequence ID" value="OGG21557.1"/>
    <property type="molecule type" value="Genomic_DNA"/>
</dbReference>
<evidence type="ECO:0000256" key="3">
    <source>
        <dbReference type="ARBA" id="ARBA00006739"/>
    </source>
</evidence>
<dbReference type="InterPro" id="IPR001173">
    <property type="entry name" value="Glyco_trans_2-like"/>
</dbReference>
<evidence type="ECO:0000256" key="12">
    <source>
        <dbReference type="ARBA" id="ARBA00045097"/>
    </source>
</evidence>
<keyword evidence="5" id="KW-0328">Glycosyltransferase</keyword>
<comment type="subcellular location">
    <subcellularLocation>
        <location evidence="1">Endoplasmic reticulum membrane</location>
        <topology evidence="1">Single-pass membrane protein</topology>
    </subcellularLocation>
</comment>
<dbReference type="AlphaFoldDB" id="A0A1F6AB64"/>
<evidence type="ECO:0000256" key="10">
    <source>
        <dbReference type="ARBA" id="ARBA00022989"/>
    </source>
</evidence>
<evidence type="ECO:0000256" key="11">
    <source>
        <dbReference type="ARBA" id="ARBA00023136"/>
    </source>
</evidence>
<dbReference type="GO" id="GO:0006487">
    <property type="term" value="P:protein N-linked glycosylation"/>
    <property type="evidence" value="ECO:0007669"/>
    <property type="project" value="TreeGrafter"/>
</dbReference>
<dbReference type="PANTHER" id="PTHR10859:SF91">
    <property type="entry name" value="DOLICHYL-PHOSPHATE BETA-GLUCOSYLTRANSFERASE"/>
    <property type="match status" value="1"/>
</dbReference>
<dbReference type="STRING" id="1798384.A3D03_02470"/>
<evidence type="ECO:0000256" key="8">
    <source>
        <dbReference type="ARBA" id="ARBA00022824"/>
    </source>
</evidence>
<accession>A0A1F6AB64</accession>
<protein>
    <recommendedName>
        <fullName evidence="4">dolichyl-phosphate beta-glucosyltransferase</fullName>
        <ecNumber evidence="4">2.4.1.117</ecNumber>
    </recommendedName>
</protein>
<sequence>MTDKKISIVIPCYNEERNLRLGVLEKVYDYLAKKNYSWEVIIVDDGSTDTSVELIKKFISRHNGFSLLSKEHQGKAATVKTGVMRALGEIVLFTDFDQATPIDQLEKLTPWFHKGYDIVIGSRNSTRQGAPILRLAMARGFMILRNIILNLGIKDTQCGFKAFKNQAAKEIFQSLRIHTGHENVKGSTVTAGFDVELLFIANKRGFKIKEVPIEWHYQETRNVNPWKDSLFGLYDLIKIRINEMKGLYHKK</sequence>
<evidence type="ECO:0000256" key="2">
    <source>
        <dbReference type="ARBA" id="ARBA00004922"/>
    </source>
</evidence>
<feature type="domain" description="Glycosyltransferase 2-like" evidence="13">
    <location>
        <begin position="7"/>
        <end position="172"/>
    </location>
</feature>
<dbReference type="EC" id="2.4.1.117" evidence="4"/>
<keyword evidence="9" id="KW-0735">Signal-anchor</keyword>
<evidence type="ECO:0000256" key="7">
    <source>
        <dbReference type="ARBA" id="ARBA00022692"/>
    </source>
</evidence>
<evidence type="ECO:0000313" key="14">
    <source>
        <dbReference type="EMBL" id="OGG21557.1"/>
    </source>
</evidence>
<evidence type="ECO:0000256" key="1">
    <source>
        <dbReference type="ARBA" id="ARBA00004389"/>
    </source>
</evidence>
<comment type="similarity">
    <text evidence="3">Belongs to the glycosyltransferase 2 family.</text>
</comment>
<keyword evidence="6" id="KW-0808">Transferase</keyword>
<dbReference type="Pfam" id="PF00535">
    <property type="entry name" value="Glycos_transf_2"/>
    <property type="match status" value="1"/>
</dbReference>
<keyword evidence="10" id="KW-1133">Transmembrane helix</keyword>
<evidence type="ECO:0000313" key="15">
    <source>
        <dbReference type="Proteomes" id="UP000177092"/>
    </source>
</evidence>
<gene>
    <name evidence="14" type="ORF">A3D03_02470</name>
</gene>
<keyword evidence="8" id="KW-0256">Endoplasmic reticulum</keyword>
<dbReference type="PANTHER" id="PTHR10859">
    <property type="entry name" value="GLYCOSYL TRANSFERASE"/>
    <property type="match status" value="1"/>
</dbReference>
<dbReference type="Gene3D" id="3.90.550.10">
    <property type="entry name" value="Spore Coat Polysaccharide Biosynthesis Protein SpsA, Chain A"/>
    <property type="match status" value="1"/>
</dbReference>
<evidence type="ECO:0000256" key="9">
    <source>
        <dbReference type="ARBA" id="ARBA00022968"/>
    </source>
</evidence>
<name>A0A1F6AB64_9BACT</name>
<dbReference type="CDD" id="cd04188">
    <property type="entry name" value="DPG_synthase"/>
    <property type="match status" value="1"/>
</dbReference>